<reference evidence="1" key="1">
    <citation type="submission" date="2014-11" db="EMBL/GenBank/DDBJ databases">
        <authorList>
            <person name="Amaro Gonzalez C."/>
        </authorList>
    </citation>
    <scope>NUCLEOTIDE SEQUENCE</scope>
</reference>
<sequence>MGQTIIAPMHRFFISYLTYESNCPPQINQDLLQEKNLILYSYIKAKPH</sequence>
<dbReference type="EMBL" id="GBXM01099210">
    <property type="protein sequence ID" value="JAH09367.1"/>
    <property type="molecule type" value="Transcribed_RNA"/>
</dbReference>
<protein>
    <submittedName>
        <fullName evidence="1">Uncharacterized protein</fullName>
    </submittedName>
</protein>
<proteinExistence type="predicted"/>
<accession>A0A0E9PYM4</accession>
<reference evidence="1" key="2">
    <citation type="journal article" date="2015" name="Fish Shellfish Immunol.">
        <title>Early steps in the European eel (Anguilla anguilla)-Vibrio vulnificus interaction in the gills: Role of the RtxA13 toxin.</title>
        <authorList>
            <person name="Callol A."/>
            <person name="Pajuelo D."/>
            <person name="Ebbesson L."/>
            <person name="Teles M."/>
            <person name="MacKenzie S."/>
            <person name="Amaro C."/>
        </authorList>
    </citation>
    <scope>NUCLEOTIDE SEQUENCE</scope>
</reference>
<dbReference type="AlphaFoldDB" id="A0A0E9PYM4"/>
<evidence type="ECO:0000313" key="1">
    <source>
        <dbReference type="EMBL" id="JAH09367.1"/>
    </source>
</evidence>
<name>A0A0E9PYM4_ANGAN</name>
<organism evidence="1">
    <name type="scientific">Anguilla anguilla</name>
    <name type="common">European freshwater eel</name>
    <name type="synonym">Muraena anguilla</name>
    <dbReference type="NCBI Taxonomy" id="7936"/>
    <lineage>
        <taxon>Eukaryota</taxon>
        <taxon>Metazoa</taxon>
        <taxon>Chordata</taxon>
        <taxon>Craniata</taxon>
        <taxon>Vertebrata</taxon>
        <taxon>Euteleostomi</taxon>
        <taxon>Actinopterygii</taxon>
        <taxon>Neopterygii</taxon>
        <taxon>Teleostei</taxon>
        <taxon>Anguilliformes</taxon>
        <taxon>Anguillidae</taxon>
        <taxon>Anguilla</taxon>
    </lineage>
</organism>